<dbReference type="InterPro" id="IPR046532">
    <property type="entry name" value="DUF6597"/>
</dbReference>
<organism evidence="2 3">
    <name type="scientific">Parvicella tangerina</name>
    <dbReference type="NCBI Taxonomy" id="2829795"/>
    <lineage>
        <taxon>Bacteria</taxon>
        <taxon>Pseudomonadati</taxon>
        <taxon>Bacteroidota</taxon>
        <taxon>Flavobacteriia</taxon>
        <taxon>Flavobacteriales</taxon>
        <taxon>Parvicellaceae</taxon>
        <taxon>Parvicella</taxon>
    </lineage>
</organism>
<dbReference type="EMBL" id="OU015584">
    <property type="protein sequence ID" value="CAG5080547.1"/>
    <property type="molecule type" value="Genomic_DNA"/>
</dbReference>
<evidence type="ECO:0000313" key="2">
    <source>
        <dbReference type="EMBL" id="CAG5080547.1"/>
    </source>
</evidence>
<evidence type="ECO:0000259" key="1">
    <source>
        <dbReference type="PROSITE" id="PS01124"/>
    </source>
</evidence>
<dbReference type="PROSITE" id="PS01124">
    <property type="entry name" value="HTH_ARAC_FAMILY_2"/>
    <property type="match status" value="1"/>
</dbReference>
<dbReference type="AlphaFoldDB" id="A0A916NGZ6"/>
<evidence type="ECO:0000313" key="3">
    <source>
        <dbReference type="Proteomes" id="UP000683507"/>
    </source>
</evidence>
<dbReference type="InterPro" id="IPR018060">
    <property type="entry name" value="HTH_AraC"/>
</dbReference>
<sequence>MEWEYQEVKPKGTLSEYIECIWWENFHEGSKSQRHHYLVPDKSIELIFTSSTIQRFKQEQKKATQNKSQVCGIRTIPQICVLNESPIIGVRFLPRTFYSLCQVDIRNTVDNCLVPSEIFGESIITLEQDIYKSPSQNNRIKLIENYFENYIEKNSKERDPHFEELISLIEQSKGLSLISDLAQKVELSLKTTERKFKQKLGVTPKMYSRLVRFTSYFMKNATSGEYIGRFDFYDQAHFIKEVKNFTGLSPEKLNAMKLGIQDKIFRKNSY</sequence>
<gene>
    <name evidence="2" type="ORF">CRYO30217_01368</name>
</gene>
<protein>
    <recommendedName>
        <fullName evidence="1">HTH araC/xylS-type domain-containing protein</fullName>
    </recommendedName>
</protein>
<accession>A0A916NGZ6</accession>
<keyword evidence="3" id="KW-1185">Reference proteome</keyword>
<dbReference type="Gene3D" id="1.10.10.60">
    <property type="entry name" value="Homeodomain-like"/>
    <property type="match status" value="1"/>
</dbReference>
<reference evidence="2" key="1">
    <citation type="submission" date="2021-04" db="EMBL/GenBank/DDBJ databases">
        <authorList>
            <person name="Rodrigo-Torres L."/>
            <person name="Arahal R. D."/>
            <person name="Lucena T."/>
        </authorList>
    </citation>
    <scope>NUCLEOTIDE SEQUENCE</scope>
    <source>
        <strain evidence="2">AS29M-1</strain>
    </source>
</reference>
<dbReference type="GO" id="GO:0043565">
    <property type="term" value="F:sequence-specific DNA binding"/>
    <property type="evidence" value="ECO:0007669"/>
    <property type="project" value="InterPro"/>
</dbReference>
<feature type="domain" description="HTH araC/xylS-type" evidence="1">
    <location>
        <begin position="163"/>
        <end position="256"/>
    </location>
</feature>
<name>A0A916NGZ6_9FLAO</name>
<dbReference type="GO" id="GO:0003700">
    <property type="term" value="F:DNA-binding transcription factor activity"/>
    <property type="evidence" value="ECO:0007669"/>
    <property type="project" value="InterPro"/>
</dbReference>
<proteinExistence type="predicted"/>
<dbReference type="RefSeq" id="WP_258541568.1">
    <property type="nucleotide sequence ID" value="NZ_OU015584.1"/>
</dbReference>
<dbReference type="KEGG" id="ptan:CRYO30217_01368"/>
<dbReference type="Proteomes" id="UP000683507">
    <property type="component" value="Chromosome"/>
</dbReference>
<dbReference type="Pfam" id="PF20240">
    <property type="entry name" value="DUF6597"/>
    <property type="match status" value="1"/>
</dbReference>